<keyword evidence="1" id="KW-0812">Transmembrane</keyword>
<evidence type="ECO:0008006" key="3">
    <source>
        <dbReference type="Google" id="ProtNLM"/>
    </source>
</evidence>
<name>A0A8D8ZBA4_9HEMI</name>
<keyword evidence="1" id="KW-1133">Transmembrane helix</keyword>
<dbReference type="AlphaFoldDB" id="A0A8D8ZBA4"/>
<organism evidence="2">
    <name type="scientific">Cacopsylla melanoneura</name>
    <dbReference type="NCBI Taxonomy" id="428564"/>
    <lineage>
        <taxon>Eukaryota</taxon>
        <taxon>Metazoa</taxon>
        <taxon>Ecdysozoa</taxon>
        <taxon>Arthropoda</taxon>
        <taxon>Hexapoda</taxon>
        <taxon>Insecta</taxon>
        <taxon>Pterygota</taxon>
        <taxon>Neoptera</taxon>
        <taxon>Paraneoptera</taxon>
        <taxon>Hemiptera</taxon>
        <taxon>Sternorrhyncha</taxon>
        <taxon>Psylloidea</taxon>
        <taxon>Psyllidae</taxon>
        <taxon>Psyllinae</taxon>
        <taxon>Cacopsylla</taxon>
    </lineage>
</organism>
<dbReference type="EMBL" id="HBUF01441501">
    <property type="protein sequence ID" value="CAG6742972.1"/>
    <property type="molecule type" value="Transcribed_RNA"/>
</dbReference>
<keyword evidence="1" id="KW-0472">Membrane</keyword>
<accession>A0A8D8ZBA4</accession>
<evidence type="ECO:0000313" key="2">
    <source>
        <dbReference type="EMBL" id="CAG6742972.1"/>
    </source>
</evidence>
<sequence>MGPSLSLMFIYFLIHINLLLFLPEKKIGGTEVWWKLHIEFVWLNLYYGVRLAELDVLENLMIPKILTEVELMTRCTKHSAFRIQLKKKKYRKGISREMKKICFNHVLLSYYYSFSSFLLTGLAFIKSCFYNRFFS</sequence>
<proteinExistence type="predicted"/>
<feature type="transmembrane region" description="Helical" evidence="1">
    <location>
        <begin position="6"/>
        <end position="22"/>
    </location>
</feature>
<feature type="transmembrane region" description="Helical" evidence="1">
    <location>
        <begin position="101"/>
        <end position="125"/>
    </location>
</feature>
<protein>
    <recommendedName>
        <fullName evidence="3">Transmembrane protein</fullName>
    </recommendedName>
</protein>
<evidence type="ECO:0000256" key="1">
    <source>
        <dbReference type="SAM" id="Phobius"/>
    </source>
</evidence>
<reference evidence="2" key="1">
    <citation type="submission" date="2021-05" db="EMBL/GenBank/DDBJ databases">
        <authorList>
            <person name="Alioto T."/>
            <person name="Alioto T."/>
            <person name="Gomez Garrido J."/>
        </authorList>
    </citation>
    <scope>NUCLEOTIDE SEQUENCE</scope>
</reference>